<evidence type="ECO:0000313" key="5">
    <source>
        <dbReference type="Proteomes" id="UP000593737"/>
    </source>
</evidence>
<evidence type="ECO:0000256" key="1">
    <source>
        <dbReference type="ARBA" id="ARBA00004651"/>
    </source>
</evidence>
<dbReference type="InterPro" id="IPR003148">
    <property type="entry name" value="RCK_N"/>
</dbReference>
<dbReference type="EMBL" id="CP047423">
    <property type="protein sequence ID" value="QPD05281.1"/>
    <property type="molecule type" value="Genomic_DNA"/>
</dbReference>
<organism evidence="4 5">
    <name type="scientific">Candidatus Nitrospira kreftii</name>
    <dbReference type="NCBI Taxonomy" id="2652173"/>
    <lineage>
        <taxon>Bacteria</taxon>
        <taxon>Pseudomonadati</taxon>
        <taxon>Nitrospirota</taxon>
        <taxon>Nitrospiria</taxon>
        <taxon>Nitrospirales</taxon>
        <taxon>Nitrospiraceae</taxon>
        <taxon>Nitrospira</taxon>
    </lineage>
</organism>
<dbReference type="PROSITE" id="PS51201">
    <property type="entry name" value="RCK_N"/>
    <property type="match status" value="1"/>
</dbReference>
<feature type="transmembrane region" description="Helical" evidence="2">
    <location>
        <begin position="14"/>
        <end position="34"/>
    </location>
</feature>
<comment type="subcellular location">
    <subcellularLocation>
        <location evidence="1">Cell membrane</location>
        <topology evidence="1">Multi-pass membrane protein</topology>
    </subcellularLocation>
</comment>
<evidence type="ECO:0000256" key="2">
    <source>
        <dbReference type="SAM" id="Phobius"/>
    </source>
</evidence>
<dbReference type="InterPro" id="IPR036291">
    <property type="entry name" value="NAD(P)-bd_dom_sf"/>
</dbReference>
<dbReference type="SUPFAM" id="SSF81324">
    <property type="entry name" value="Voltage-gated potassium channels"/>
    <property type="match status" value="1"/>
</dbReference>
<proteinExistence type="predicted"/>
<evidence type="ECO:0000313" key="4">
    <source>
        <dbReference type="EMBL" id="QPD05281.1"/>
    </source>
</evidence>
<dbReference type="PANTHER" id="PTHR43833">
    <property type="entry name" value="POTASSIUM CHANNEL PROTEIN 2-RELATED-RELATED"/>
    <property type="match status" value="1"/>
</dbReference>
<dbReference type="InterPro" id="IPR013099">
    <property type="entry name" value="K_chnl_dom"/>
</dbReference>
<keyword evidence="2" id="KW-0812">Transmembrane</keyword>
<feature type="domain" description="RCK N-terminal" evidence="3">
    <location>
        <begin position="120"/>
        <end position="239"/>
    </location>
</feature>
<feature type="transmembrane region" description="Helical" evidence="2">
    <location>
        <begin position="86"/>
        <end position="103"/>
    </location>
</feature>
<dbReference type="AlphaFoldDB" id="A0A7S8J0F2"/>
<dbReference type="InterPro" id="IPR050721">
    <property type="entry name" value="Trk_Ktr_HKT_K-transport"/>
</dbReference>
<feature type="transmembrane region" description="Helical" evidence="2">
    <location>
        <begin position="46"/>
        <end position="66"/>
    </location>
</feature>
<reference evidence="4 5" key="1">
    <citation type="journal article" date="2020" name="ISME J.">
        <title>Enrichment and physiological characterization of a novel comammox Nitrospira indicates ammonium inhibition of complete nitrification.</title>
        <authorList>
            <person name="Sakoula D."/>
            <person name="Koch H."/>
            <person name="Frank J."/>
            <person name="Jetten M.S.M."/>
            <person name="van Kessel M.A.H.J."/>
            <person name="Lucker S."/>
        </authorList>
    </citation>
    <scope>NUCLEOTIDE SEQUENCE [LARGE SCALE GENOMIC DNA]</scope>
    <source>
        <strain evidence="4">Comreactor17</strain>
    </source>
</reference>
<dbReference type="KEGG" id="nkf:Nkreftii_003055"/>
<dbReference type="Pfam" id="PF07885">
    <property type="entry name" value="Ion_trans_2"/>
    <property type="match status" value="1"/>
</dbReference>
<dbReference type="Gene3D" id="3.40.50.720">
    <property type="entry name" value="NAD(P)-binding Rossmann-like Domain"/>
    <property type="match status" value="1"/>
</dbReference>
<dbReference type="PANTHER" id="PTHR43833:SF9">
    <property type="entry name" value="POTASSIUM CHANNEL PROTEIN YUGO-RELATED"/>
    <property type="match status" value="1"/>
</dbReference>
<dbReference type="SUPFAM" id="SSF51735">
    <property type="entry name" value="NAD(P)-binding Rossmann-fold domains"/>
    <property type="match status" value="1"/>
</dbReference>
<evidence type="ECO:0000259" key="3">
    <source>
        <dbReference type="PROSITE" id="PS51201"/>
    </source>
</evidence>
<dbReference type="GO" id="GO:0006813">
    <property type="term" value="P:potassium ion transport"/>
    <property type="evidence" value="ECO:0007669"/>
    <property type="project" value="InterPro"/>
</dbReference>
<sequence length="334" mass="36688">MLVTPNGWSPAKILGTRLLLVFVLFCFVFILLWADREGLRDHADGELSFADVVYFTMITVTTVGYGDIVPVSTRARLLDGLVVTPVRFGIWFLFLGTAYQLIIRQYMEEYRMAKLQANLEGHIIVCGFGHTGMSATKELLARGTSAKQILVIDRLEERVRLAGTLGIAAFQADNTQESVLRDAVIDKAKAVIIAAGVDDANALILLTARHLNPKVRIIVSAKEEENVKLFKQGGADAILSPATFGGYILAAAVDQGHMVQYLDDLLTTGGNVALVERTVRPDEIGKSRTDLHPELLLRLYRKTTMYSYLNLDQAGPLQQGDIMVLFTSSPTSMG</sequence>
<accession>A0A7S8J0F2</accession>
<dbReference type="Pfam" id="PF02254">
    <property type="entry name" value="TrkA_N"/>
    <property type="match status" value="1"/>
</dbReference>
<gene>
    <name evidence="4" type="ORF">Nkreftii_003055</name>
</gene>
<dbReference type="Proteomes" id="UP000593737">
    <property type="component" value="Chromosome"/>
</dbReference>
<dbReference type="Gene3D" id="1.10.287.70">
    <property type="match status" value="1"/>
</dbReference>
<name>A0A7S8J0F2_9BACT</name>
<keyword evidence="2" id="KW-0472">Membrane</keyword>
<protein>
    <recommendedName>
        <fullName evidence="3">RCK N-terminal domain-containing protein</fullName>
    </recommendedName>
</protein>
<dbReference type="GO" id="GO:0005886">
    <property type="term" value="C:plasma membrane"/>
    <property type="evidence" value="ECO:0007669"/>
    <property type="project" value="UniProtKB-SubCell"/>
</dbReference>
<keyword evidence="2" id="KW-1133">Transmembrane helix</keyword>